<evidence type="ECO:0000256" key="3">
    <source>
        <dbReference type="ARBA" id="ARBA00022801"/>
    </source>
</evidence>
<reference evidence="7 8" key="1">
    <citation type="submission" date="2014-06" db="EMBL/GenBank/DDBJ databases">
        <authorList>
            <person name="Swart Estienne"/>
        </authorList>
    </citation>
    <scope>NUCLEOTIDE SEQUENCE [LARGE SCALE GENOMIC DNA]</scope>
    <source>
        <strain evidence="7 8">130c</strain>
    </source>
</reference>
<dbReference type="GO" id="GO:0004198">
    <property type="term" value="F:calcium-dependent cysteine-type endopeptidase activity"/>
    <property type="evidence" value="ECO:0007669"/>
    <property type="project" value="InterPro"/>
</dbReference>
<dbReference type="SUPFAM" id="SSF54001">
    <property type="entry name" value="Cysteine proteinases"/>
    <property type="match status" value="1"/>
</dbReference>
<protein>
    <submittedName>
        <fullName evidence="7">Calpain family cysteine protease containing protein</fullName>
    </submittedName>
</protein>
<keyword evidence="4" id="KW-0788">Thiol protease</keyword>
<keyword evidence="3" id="KW-0378">Hydrolase</keyword>
<dbReference type="EMBL" id="CCKQ01003217">
    <property type="protein sequence ID" value="CDW74328.1"/>
    <property type="molecule type" value="Genomic_DNA"/>
</dbReference>
<evidence type="ECO:0000313" key="8">
    <source>
        <dbReference type="Proteomes" id="UP000039865"/>
    </source>
</evidence>
<sequence>MISITTLTLLIGSSLQSNKNFLQKTLAELNSGQNGKFSCTTAIDRWKAGPDQYQSIFNSAKTEWVDTQFPADSTSIQWVKQFSADTLNNYKNAKWVKLGQAFPTGSLFGSQNYLSDVDMGILNDGYVLGGAIAVAKDEERFKKVFVNTQKNLAGAYGFNIWVRGIPTIQVINDNVPYDNLKNDLIFADIGSDGSYWVPLLEKAWAKTLGNYEQVGLDGNASDIISYLTNVPITTYNTANYQASSIFEIIDSANDQNYIITAQTLKSKICPLNLICGQTYAIINTVALDQKQNFAKDINLIQLKSIQKTDGKFQGKWNDDSALWTKSTETYTKQAKLDKKDDGVFWIEDQEFITAFGFVQVGAYRPSWKFSWYSQIGDLGNVGYYFFSLDSPQNLDIKIDFYNPNMYPISCRDSPLQFKATVTLRSSGAAKVLHQSITKNYFDIQSVVSFPTSPLPAGKYKVDIQVDW</sequence>
<comment type="caution">
    <text evidence="5">Lacks conserved residue(s) required for the propagation of feature annotation.</text>
</comment>
<evidence type="ECO:0000256" key="4">
    <source>
        <dbReference type="ARBA" id="ARBA00022807"/>
    </source>
</evidence>
<dbReference type="InParanoid" id="A0A078A0N5"/>
<dbReference type="GO" id="GO:0006508">
    <property type="term" value="P:proteolysis"/>
    <property type="evidence" value="ECO:0007669"/>
    <property type="project" value="UniProtKB-KW"/>
</dbReference>
<accession>A0A078A0N5</accession>
<dbReference type="SMART" id="SM00230">
    <property type="entry name" value="CysPc"/>
    <property type="match status" value="1"/>
</dbReference>
<dbReference type="Pfam" id="PF00648">
    <property type="entry name" value="Peptidase_C2"/>
    <property type="match status" value="1"/>
</dbReference>
<evidence type="ECO:0000259" key="6">
    <source>
        <dbReference type="PROSITE" id="PS50203"/>
    </source>
</evidence>
<dbReference type="OrthoDB" id="424753at2759"/>
<feature type="domain" description="Calpain catalytic" evidence="6">
    <location>
        <begin position="63"/>
        <end position="364"/>
    </location>
</feature>
<dbReference type="Proteomes" id="UP000039865">
    <property type="component" value="Unassembled WGS sequence"/>
</dbReference>
<dbReference type="InterPro" id="IPR022684">
    <property type="entry name" value="Calpain_cysteine_protease"/>
</dbReference>
<evidence type="ECO:0000256" key="1">
    <source>
        <dbReference type="ARBA" id="ARBA00007623"/>
    </source>
</evidence>
<keyword evidence="2 7" id="KW-0645">Protease</keyword>
<evidence type="ECO:0000256" key="2">
    <source>
        <dbReference type="ARBA" id="ARBA00022670"/>
    </source>
</evidence>
<name>A0A078A0N5_STYLE</name>
<dbReference type="AlphaFoldDB" id="A0A078A0N5"/>
<keyword evidence="8" id="KW-1185">Reference proteome</keyword>
<dbReference type="PANTHER" id="PTHR10183:SF379">
    <property type="entry name" value="CALPAIN-5"/>
    <property type="match status" value="1"/>
</dbReference>
<dbReference type="InterPro" id="IPR038765">
    <property type="entry name" value="Papain-like_cys_pep_sf"/>
</dbReference>
<evidence type="ECO:0000256" key="5">
    <source>
        <dbReference type="PROSITE-ProRule" id="PRU00239"/>
    </source>
</evidence>
<proteinExistence type="inferred from homology"/>
<comment type="similarity">
    <text evidence="1">Belongs to the peptidase C2 family.</text>
</comment>
<dbReference type="Gene3D" id="3.90.70.10">
    <property type="entry name" value="Cysteine proteinases"/>
    <property type="match status" value="1"/>
</dbReference>
<dbReference type="PRINTS" id="PR00704">
    <property type="entry name" value="CALPAIN"/>
</dbReference>
<dbReference type="PROSITE" id="PS50203">
    <property type="entry name" value="CALPAIN_CAT"/>
    <property type="match status" value="1"/>
</dbReference>
<organism evidence="7 8">
    <name type="scientific">Stylonychia lemnae</name>
    <name type="common">Ciliate</name>
    <dbReference type="NCBI Taxonomy" id="5949"/>
    <lineage>
        <taxon>Eukaryota</taxon>
        <taxon>Sar</taxon>
        <taxon>Alveolata</taxon>
        <taxon>Ciliophora</taxon>
        <taxon>Intramacronucleata</taxon>
        <taxon>Spirotrichea</taxon>
        <taxon>Stichotrichia</taxon>
        <taxon>Sporadotrichida</taxon>
        <taxon>Oxytrichidae</taxon>
        <taxon>Stylonychinae</taxon>
        <taxon>Stylonychia</taxon>
    </lineage>
</organism>
<gene>
    <name evidence="7" type="primary">Contig10128.g10820</name>
    <name evidence="7" type="ORF">STYLEM_3323</name>
</gene>
<dbReference type="PANTHER" id="PTHR10183">
    <property type="entry name" value="CALPAIN"/>
    <property type="match status" value="1"/>
</dbReference>
<dbReference type="InterPro" id="IPR001300">
    <property type="entry name" value="Peptidase_C2_calpain_cat"/>
</dbReference>
<evidence type="ECO:0000313" key="7">
    <source>
        <dbReference type="EMBL" id="CDW74328.1"/>
    </source>
</evidence>